<evidence type="ECO:0000256" key="4">
    <source>
        <dbReference type="ARBA" id="ARBA00022490"/>
    </source>
</evidence>
<evidence type="ECO:0000256" key="6">
    <source>
        <dbReference type="ARBA" id="ARBA00022694"/>
    </source>
</evidence>
<dbReference type="FunFam" id="3.30.110.20:FF:000002">
    <property type="entry name" value="Ribonuclease P protein subunit p20"/>
    <property type="match status" value="1"/>
</dbReference>
<dbReference type="GO" id="GO:0003676">
    <property type="term" value="F:nucleic acid binding"/>
    <property type="evidence" value="ECO:0007669"/>
    <property type="project" value="InterPro"/>
</dbReference>
<keyword evidence="6" id="KW-0819">tRNA processing</keyword>
<dbReference type="GO" id="GO:0001682">
    <property type="term" value="P:tRNA 5'-leader removal"/>
    <property type="evidence" value="ECO:0007669"/>
    <property type="project" value="InterPro"/>
</dbReference>
<dbReference type="Proteomes" id="UP000095300">
    <property type="component" value="Unassembled WGS sequence"/>
</dbReference>
<comment type="subcellular location">
    <subcellularLocation>
        <location evidence="1">Cytoplasmic granule</location>
    </subcellularLocation>
    <subcellularLocation>
        <location evidence="2">Nucleus</location>
        <location evidence="2">Nucleolus</location>
    </subcellularLocation>
</comment>
<dbReference type="Gene3D" id="3.30.110.20">
    <property type="entry name" value="Alba-like domain"/>
    <property type="match status" value="1"/>
</dbReference>
<keyword evidence="13" id="KW-1185">Reference proteome</keyword>
<evidence type="ECO:0000313" key="13">
    <source>
        <dbReference type="Proteomes" id="UP000095300"/>
    </source>
</evidence>
<proteinExistence type="inferred from homology"/>
<feature type="compositionally biased region" description="Basic residues" evidence="11">
    <location>
        <begin position="10"/>
        <end position="33"/>
    </location>
</feature>
<dbReference type="GO" id="GO:0005655">
    <property type="term" value="C:nucleolar ribonuclease P complex"/>
    <property type="evidence" value="ECO:0007669"/>
    <property type="project" value="InterPro"/>
</dbReference>
<accession>A0A1I8NTR9</accession>
<keyword evidence="5" id="KW-0698">rRNA processing</keyword>
<evidence type="ECO:0000256" key="10">
    <source>
        <dbReference type="ARBA" id="ARBA00068472"/>
    </source>
</evidence>
<dbReference type="EnsemblMetazoa" id="SCAU001951-RA">
    <property type="protein sequence ID" value="SCAU001951-PA"/>
    <property type="gene ID" value="SCAU001951"/>
</dbReference>
<keyword evidence="7" id="KW-0539">Nucleus</keyword>
<evidence type="ECO:0000256" key="11">
    <source>
        <dbReference type="SAM" id="MobiDB-lite"/>
    </source>
</evidence>
<evidence type="ECO:0000256" key="7">
    <source>
        <dbReference type="ARBA" id="ARBA00023242"/>
    </source>
</evidence>
<dbReference type="PANTHER" id="PTHR15314:SF1">
    <property type="entry name" value="RIBONUCLEASE P PROTEIN SUBUNIT P20"/>
    <property type="match status" value="1"/>
</dbReference>
<protein>
    <recommendedName>
        <fullName evidence="10">Ribonuclease P protein subunit p20</fullName>
    </recommendedName>
</protein>
<sequence>MDNTNPNPKPQKRSLFNKKTHQQKKKPPNKPRKRQNDIYITTKSNYKAQQKYCKDLLDSGLKEIYLHCLGNAINRGLNLALDLVNNSNDTLTYALNTSTIHLTDEFHPLCDDEDVSIQKRNNSAVHIKIARNSAYDIDIACTL</sequence>
<keyword evidence="4" id="KW-0963">Cytoplasm</keyword>
<reference evidence="12" key="1">
    <citation type="submission" date="2020-05" db="UniProtKB">
        <authorList>
            <consortium name="EnsemblMetazoa"/>
        </authorList>
    </citation>
    <scope>IDENTIFICATION</scope>
    <source>
        <strain evidence="12">USDA</strain>
    </source>
</reference>
<evidence type="ECO:0000313" key="12">
    <source>
        <dbReference type="EnsemblMetazoa" id="SCAU001951-PA"/>
    </source>
</evidence>
<evidence type="ECO:0000256" key="9">
    <source>
        <dbReference type="ARBA" id="ARBA00064615"/>
    </source>
</evidence>
<dbReference type="KEGG" id="scac:106084523"/>
<name>A0A1I8NTR9_STOCA</name>
<dbReference type="PANTHER" id="PTHR15314">
    <property type="entry name" value="RIBONUCLEASE P PROTEIN SUBUNIT P20"/>
    <property type="match status" value="1"/>
</dbReference>
<evidence type="ECO:0000256" key="2">
    <source>
        <dbReference type="ARBA" id="ARBA00004604"/>
    </source>
</evidence>
<dbReference type="InterPro" id="IPR036882">
    <property type="entry name" value="Alba-like_dom_sf"/>
</dbReference>
<gene>
    <name evidence="12" type="primary">106084523</name>
</gene>
<comment type="similarity">
    <text evidence="3">Belongs to the histone-like Alba family.</text>
</comment>
<dbReference type="GO" id="GO:0006364">
    <property type="term" value="P:rRNA processing"/>
    <property type="evidence" value="ECO:0007669"/>
    <property type="project" value="UniProtKB-KW"/>
</dbReference>
<evidence type="ECO:0000256" key="5">
    <source>
        <dbReference type="ARBA" id="ARBA00022552"/>
    </source>
</evidence>
<dbReference type="GO" id="GO:0000172">
    <property type="term" value="C:ribonuclease MRP complex"/>
    <property type="evidence" value="ECO:0007669"/>
    <property type="project" value="InterPro"/>
</dbReference>
<dbReference type="AlphaFoldDB" id="A0A1I8NTR9"/>
<dbReference type="STRING" id="35570.A0A1I8NTR9"/>
<dbReference type="Pfam" id="PF12328">
    <property type="entry name" value="Rpp20"/>
    <property type="match status" value="1"/>
</dbReference>
<comment type="function">
    <text evidence="8">Component of ribonuclease P, a ribonucleoprotein complex that generates mature tRNA molecules by cleaving their 5'-ends. Also a component of the MRP ribonuclease complex, which cleaves pre-rRNA sequences.</text>
</comment>
<organism evidence="12 13">
    <name type="scientific">Stomoxys calcitrans</name>
    <name type="common">Stable fly</name>
    <name type="synonym">Conops calcitrans</name>
    <dbReference type="NCBI Taxonomy" id="35570"/>
    <lineage>
        <taxon>Eukaryota</taxon>
        <taxon>Metazoa</taxon>
        <taxon>Ecdysozoa</taxon>
        <taxon>Arthropoda</taxon>
        <taxon>Hexapoda</taxon>
        <taxon>Insecta</taxon>
        <taxon>Pterygota</taxon>
        <taxon>Neoptera</taxon>
        <taxon>Endopterygota</taxon>
        <taxon>Diptera</taxon>
        <taxon>Brachycera</taxon>
        <taxon>Muscomorpha</taxon>
        <taxon>Muscoidea</taxon>
        <taxon>Muscidae</taxon>
        <taxon>Stomoxys</taxon>
    </lineage>
</organism>
<evidence type="ECO:0000256" key="1">
    <source>
        <dbReference type="ARBA" id="ARBA00004463"/>
    </source>
</evidence>
<evidence type="ECO:0000256" key="3">
    <source>
        <dbReference type="ARBA" id="ARBA00008018"/>
    </source>
</evidence>
<dbReference type="SUPFAM" id="SSF82704">
    <property type="entry name" value="AlbA-like"/>
    <property type="match status" value="1"/>
</dbReference>
<evidence type="ECO:0000256" key="8">
    <source>
        <dbReference type="ARBA" id="ARBA00053284"/>
    </source>
</evidence>
<dbReference type="InterPro" id="IPR014612">
    <property type="entry name" value="Pop7/Rpp20"/>
</dbReference>
<feature type="region of interest" description="Disordered" evidence="11">
    <location>
        <begin position="1"/>
        <end position="38"/>
    </location>
</feature>
<comment type="subunit">
    <text evidence="9">Component of nuclear RNase P and RNase MRP complexes. RNase P consists of a catalytic RNA moiety and 10 different protein chains; POP1, POP4, POP5, POP7, RPP14, RPP21, RPP25, RPP30, RPP38 and RPP40. Within the RNase P complex, POP1, POP7 and RPP25 form the 'finger' subcomplex, POP5, RPP14, RPP40 and homodimeric RPP30 form the 'palm' subcomplex, and RPP21, POP4 and RPP38 form the 'wrist' subcomplex. All subunits of the RNase P complex interact with the catalytic RNA. Several subunits of RNase P are also part of the RNase MRP complex. RNase MRP consists of a catalytic RNA moiety and about 8 protein subunits; POP1, POP7, RPP25, RPP30, RPP38, RPP40 and possibly also POP4 and POP5. Interacts with SMN1. POP7 forms a heterodimer with RPP25 that binds to the P3 stem loop of the catalytic RNA.</text>
</comment>
<dbReference type="VEuPathDB" id="VectorBase:SCAU001951"/>
<dbReference type="OrthoDB" id="416729at2759"/>